<keyword evidence="1" id="KW-1133">Transmembrane helix</keyword>
<evidence type="ECO:0000313" key="3">
    <source>
        <dbReference type="Proteomes" id="UP000266552"/>
    </source>
</evidence>
<evidence type="ECO:0000313" key="2">
    <source>
        <dbReference type="EMBL" id="AYB43252.1"/>
    </source>
</evidence>
<feature type="transmembrane region" description="Helical" evidence="1">
    <location>
        <begin position="63"/>
        <end position="86"/>
    </location>
</feature>
<gene>
    <name evidence="2" type="ORF">D5F53_08120</name>
</gene>
<proteinExistence type="predicted"/>
<keyword evidence="3" id="KW-1185">Reference proteome</keyword>
<dbReference type="KEGG" id="plw:D5F53_08120"/>
<feature type="transmembrane region" description="Helical" evidence="1">
    <location>
        <begin position="6"/>
        <end position="25"/>
    </location>
</feature>
<dbReference type="Proteomes" id="UP000266552">
    <property type="component" value="Chromosome"/>
</dbReference>
<reference evidence="2 3" key="1">
    <citation type="submission" date="2018-09" db="EMBL/GenBank/DDBJ databases">
        <title>Genome Sequence of Paenibacillus lautus Strain E7593-69, Azo Dye-Degrading Bacteria, Isolated from Commercial Tattoo Inks.</title>
        <authorList>
            <person name="Nho S.W."/>
            <person name="Kim S.-J."/>
            <person name="Kweon O."/>
            <person name="Cerniglia C.E."/>
        </authorList>
    </citation>
    <scope>NUCLEOTIDE SEQUENCE [LARGE SCALE GENOMIC DNA]</scope>
    <source>
        <strain evidence="2 3">E7593-69</strain>
    </source>
</reference>
<keyword evidence="1" id="KW-0812">Transmembrane</keyword>
<dbReference type="EMBL" id="CP032412">
    <property type="protein sequence ID" value="AYB43252.1"/>
    <property type="molecule type" value="Genomic_DNA"/>
</dbReference>
<dbReference type="RefSeq" id="WP_119847274.1">
    <property type="nucleotide sequence ID" value="NZ_CP032412.1"/>
</dbReference>
<keyword evidence="1" id="KW-0472">Membrane</keyword>
<accession>A0A385TKU1</accession>
<evidence type="ECO:0000256" key="1">
    <source>
        <dbReference type="SAM" id="Phobius"/>
    </source>
</evidence>
<dbReference type="AlphaFoldDB" id="A0A385TKU1"/>
<protein>
    <submittedName>
        <fullName evidence="2">Uncharacterized protein</fullName>
    </submittedName>
</protein>
<name>A0A385TKU1_PAELA</name>
<organism evidence="2 3">
    <name type="scientific">Paenibacillus lautus</name>
    <name type="common">Bacillus lautus</name>
    <dbReference type="NCBI Taxonomy" id="1401"/>
    <lineage>
        <taxon>Bacteria</taxon>
        <taxon>Bacillati</taxon>
        <taxon>Bacillota</taxon>
        <taxon>Bacilli</taxon>
        <taxon>Bacillales</taxon>
        <taxon>Paenibacillaceae</taxon>
        <taxon>Paenibacillus</taxon>
    </lineage>
</organism>
<sequence>MELLIYVVLFILNIPIYKWIFRRIFDDVDDLKQSVKYSFTPDIISLFRRRFWKDQFGELKLSVFYFCCLLIFVIECVVVAKVIGVITQ</sequence>